<proteinExistence type="predicted"/>
<feature type="transmembrane region" description="Helical" evidence="2">
    <location>
        <begin position="77"/>
        <end position="97"/>
    </location>
</feature>
<dbReference type="RefSeq" id="WP_146831003.1">
    <property type="nucleotide sequence ID" value="NZ_CP042476.1"/>
</dbReference>
<dbReference type="OrthoDB" id="1452733at2"/>
<dbReference type="EMBL" id="CP042476">
    <property type="protein sequence ID" value="QED36812.1"/>
    <property type="molecule type" value="Genomic_DNA"/>
</dbReference>
<accession>A0A5B8YFQ4</accession>
<evidence type="ECO:0000256" key="2">
    <source>
        <dbReference type="SAM" id="Phobius"/>
    </source>
</evidence>
<sequence length="98" mass="11520">MSFGAGHMQDMNNRMKQNRAQRPSNRGKFKENNRDVIYADTDIPERLLFHSVPVEELNKIKMQIREKAKKERTKMRIFYGVSITLGRILLTGLLLWLS</sequence>
<keyword evidence="2" id="KW-0472">Membrane</keyword>
<keyword evidence="4" id="KW-1185">Reference proteome</keyword>
<organism evidence="3 4">
    <name type="scientific">Antarcticibacterium arcticum</name>
    <dbReference type="NCBI Taxonomy" id="2585771"/>
    <lineage>
        <taxon>Bacteria</taxon>
        <taxon>Pseudomonadati</taxon>
        <taxon>Bacteroidota</taxon>
        <taxon>Flavobacteriia</taxon>
        <taxon>Flavobacteriales</taxon>
        <taxon>Flavobacteriaceae</taxon>
        <taxon>Antarcticibacterium</taxon>
    </lineage>
</organism>
<evidence type="ECO:0000313" key="4">
    <source>
        <dbReference type="Proteomes" id="UP000321954"/>
    </source>
</evidence>
<keyword evidence="2" id="KW-1133">Transmembrane helix</keyword>
<evidence type="ECO:0000313" key="3">
    <source>
        <dbReference type="EMBL" id="QED36812.1"/>
    </source>
</evidence>
<dbReference type="KEGG" id="anp:FK178_03390"/>
<evidence type="ECO:0000256" key="1">
    <source>
        <dbReference type="SAM" id="MobiDB-lite"/>
    </source>
</evidence>
<feature type="region of interest" description="Disordered" evidence="1">
    <location>
        <begin position="1"/>
        <end position="31"/>
    </location>
</feature>
<feature type="compositionally biased region" description="Polar residues" evidence="1">
    <location>
        <begin position="10"/>
        <end position="24"/>
    </location>
</feature>
<name>A0A5B8YFQ4_9FLAO</name>
<keyword evidence="2" id="KW-0812">Transmembrane</keyword>
<protein>
    <submittedName>
        <fullName evidence="3">Uncharacterized protein</fullName>
    </submittedName>
</protein>
<dbReference type="Proteomes" id="UP000321954">
    <property type="component" value="Chromosome"/>
</dbReference>
<dbReference type="AlphaFoldDB" id="A0A5B8YFQ4"/>
<reference evidence="3 4" key="1">
    <citation type="submission" date="2019-08" db="EMBL/GenBank/DDBJ databases">
        <title>Antarcticibacterium arcticum sp. nov., a bacterium isolated from marine sediment of the Canadian Beaufort Sea.</title>
        <authorList>
            <person name="Lee Y.M."/>
            <person name="Baek K."/>
            <person name="Lee D.-H."/>
            <person name="Shin S.C."/>
            <person name="Jin Y.K."/>
            <person name="Park Y."/>
        </authorList>
    </citation>
    <scope>NUCLEOTIDE SEQUENCE [LARGE SCALE GENOMIC DNA]</scope>
    <source>
        <strain evidence="3 4">PAMC 28998</strain>
    </source>
</reference>
<gene>
    <name evidence="3" type="ORF">FK178_03390</name>
</gene>